<keyword evidence="3" id="KW-1185">Reference proteome</keyword>
<comment type="caution">
    <text evidence="2">The sequence shown here is derived from an EMBL/GenBank/DDBJ whole genome shotgun (WGS) entry which is preliminary data.</text>
</comment>
<dbReference type="AlphaFoldDB" id="A0A5B7CM90"/>
<organism evidence="2 3">
    <name type="scientific">Portunus trituberculatus</name>
    <name type="common">Swimming crab</name>
    <name type="synonym">Neptunus trituberculatus</name>
    <dbReference type="NCBI Taxonomy" id="210409"/>
    <lineage>
        <taxon>Eukaryota</taxon>
        <taxon>Metazoa</taxon>
        <taxon>Ecdysozoa</taxon>
        <taxon>Arthropoda</taxon>
        <taxon>Crustacea</taxon>
        <taxon>Multicrustacea</taxon>
        <taxon>Malacostraca</taxon>
        <taxon>Eumalacostraca</taxon>
        <taxon>Eucarida</taxon>
        <taxon>Decapoda</taxon>
        <taxon>Pleocyemata</taxon>
        <taxon>Brachyura</taxon>
        <taxon>Eubrachyura</taxon>
        <taxon>Portunoidea</taxon>
        <taxon>Portunidae</taxon>
        <taxon>Portuninae</taxon>
        <taxon>Portunus</taxon>
    </lineage>
</organism>
<evidence type="ECO:0000256" key="1">
    <source>
        <dbReference type="SAM" id="Phobius"/>
    </source>
</evidence>
<dbReference type="EMBL" id="VSRR010000071">
    <property type="protein sequence ID" value="MPC09486.1"/>
    <property type="molecule type" value="Genomic_DNA"/>
</dbReference>
<protein>
    <submittedName>
        <fullName evidence="2">Uncharacterized protein</fullName>
    </submittedName>
</protein>
<keyword evidence="1" id="KW-0812">Transmembrane</keyword>
<keyword evidence="1" id="KW-1133">Transmembrane helix</keyword>
<proteinExistence type="predicted"/>
<accession>A0A5B7CM90</accession>
<name>A0A5B7CM90_PORTR</name>
<evidence type="ECO:0000313" key="2">
    <source>
        <dbReference type="EMBL" id="MPC09486.1"/>
    </source>
</evidence>
<sequence length="77" mass="8376">MKDKARNGSPPPHPPLCNDMVVVVVMVVLLLGLHTNAIPNVPKNIRVAGWCEMQDRMILTAQSVASYFLAPVGLNLI</sequence>
<gene>
    <name evidence="2" type="ORF">E2C01_002098</name>
</gene>
<feature type="transmembrane region" description="Helical" evidence="1">
    <location>
        <begin position="20"/>
        <end position="38"/>
    </location>
</feature>
<dbReference type="Proteomes" id="UP000324222">
    <property type="component" value="Unassembled WGS sequence"/>
</dbReference>
<evidence type="ECO:0000313" key="3">
    <source>
        <dbReference type="Proteomes" id="UP000324222"/>
    </source>
</evidence>
<reference evidence="2 3" key="1">
    <citation type="submission" date="2019-05" db="EMBL/GenBank/DDBJ databases">
        <title>Another draft genome of Portunus trituberculatus and its Hox gene families provides insights of decapod evolution.</title>
        <authorList>
            <person name="Jeong J.-H."/>
            <person name="Song I."/>
            <person name="Kim S."/>
            <person name="Choi T."/>
            <person name="Kim D."/>
            <person name="Ryu S."/>
            <person name="Kim W."/>
        </authorList>
    </citation>
    <scope>NUCLEOTIDE SEQUENCE [LARGE SCALE GENOMIC DNA]</scope>
    <source>
        <tissue evidence="2">Muscle</tissue>
    </source>
</reference>
<keyword evidence="1" id="KW-0472">Membrane</keyword>